<evidence type="ECO:0000313" key="2">
    <source>
        <dbReference type="Proteomes" id="UP000199615"/>
    </source>
</evidence>
<name>A0A1H8M0V1_9BRAD</name>
<keyword evidence="2" id="KW-1185">Reference proteome</keyword>
<dbReference type="EMBL" id="FODT01000001">
    <property type="protein sequence ID" value="SEO11022.1"/>
    <property type="molecule type" value="Genomic_DNA"/>
</dbReference>
<evidence type="ECO:0000313" key="1">
    <source>
        <dbReference type="EMBL" id="SEO11022.1"/>
    </source>
</evidence>
<dbReference type="AlphaFoldDB" id="A0A1H8M0V1"/>
<reference evidence="2" key="1">
    <citation type="submission" date="2016-10" db="EMBL/GenBank/DDBJ databases">
        <authorList>
            <person name="Varghese N."/>
            <person name="Submissions S."/>
        </authorList>
    </citation>
    <scope>NUCLEOTIDE SEQUENCE [LARGE SCALE GENOMIC DNA]</scope>
    <source>
        <strain evidence="2">DSM 123</strain>
    </source>
</reference>
<organism evidence="1 2">
    <name type="scientific">Rhodopseudomonas pseudopalustris</name>
    <dbReference type="NCBI Taxonomy" id="1513892"/>
    <lineage>
        <taxon>Bacteria</taxon>
        <taxon>Pseudomonadati</taxon>
        <taxon>Pseudomonadota</taxon>
        <taxon>Alphaproteobacteria</taxon>
        <taxon>Hyphomicrobiales</taxon>
        <taxon>Nitrobacteraceae</taxon>
        <taxon>Rhodopseudomonas</taxon>
    </lineage>
</organism>
<dbReference type="Proteomes" id="UP000199615">
    <property type="component" value="Unassembled WGS sequence"/>
</dbReference>
<gene>
    <name evidence="1" type="ORF">SAMN05444123_101313</name>
</gene>
<accession>A0A1H8M0V1</accession>
<protein>
    <submittedName>
        <fullName evidence="1">Uncharacterized protein</fullName>
    </submittedName>
</protein>
<sequence>MLEMYVMLQLVRSPLQAMARLLMCKSLSVATSGRLRCCSCTGVTTPELD</sequence>
<proteinExistence type="predicted"/>